<dbReference type="EMBL" id="CALNXJ010000007">
    <property type="protein sequence ID" value="CAH3044931.1"/>
    <property type="molecule type" value="Genomic_DNA"/>
</dbReference>
<keyword evidence="13" id="KW-1185">Reference proteome</keyword>
<dbReference type="FunFam" id="3.30.40.10:FF:000179">
    <property type="entry name" value="TNF receptor-associated factor"/>
    <property type="match status" value="1"/>
</dbReference>
<proteinExistence type="predicted"/>
<evidence type="ECO:0000313" key="12">
    <source>
        <dbReference type="EMBL" id="CAH3044931.1"/>
    </source>
</evidence>
<dbReference type="InterPro" id="IPR018957">
    <property type="entry name" value="Znf_C3HC4_RING-type"/>
</dbReference>
<protein>
    <recommendedName>
        <fullName evidence="14">TNF receptor-associated factor 4</fullName>
    </recommendedName>
</protein>
<feature type="domain" description="MATH" evidence="10">
    <location>
        <begin position="741"/>
        <end position="863"/>
    </location>
</feature>
<accession>A0AAU9W1G8</accession>
<dbReference type="AlphaFoldDB" id="A0AAU9W1G8"/>
<keyword evidence="4" id="KW-0677">Repeat</keyword>
<feature type="zinc finger region" description="TRAF-type" evidence="7">
    <location>
        <begin position="569"/>
        <end position="616"/>
    </location>
</feature>
<dbReference type="InterPro" id="IPR049342">
    <property type="entry name" value="TRAF1-6_MATH_dom"/>
</dbReference>
<feature type="domain" description="RING-type" evidence="9">
    <location>
        <begin position="432"/>
        <end position="471"/>
    </location>
</feature>
<evidence type="ECO:0000256" key="3">
    <source>
        <dbReference type="ARBA" id="ARBA00022723"/>
    </source>
</evidence>
<evidence type="ECO:0000256" key="8">
    <source>
        <dbReference type="SAM" id="Coils"/>
    </source>
</evidence>
<dbReference type="Pfam" id="PF00097">
    <property type="entry name" value="zf-C3HC4"/>
    <property type="match status" value="1"/>
</dbReference>
<keyword evidence="5 7" id="KW-0863">Zinc-finger</keyword>
<dbReference type="PROSITE" id="PS50144">
    <property type="entry name" value="MATH"/>
    <property type="match status" value="2"/>
</dbReference>
<dbReference type="FunFam" id="3.30.40.10:FF:000121">
    <property type="entry name" value="TNF receptor-associated factor"/>
    <property type="match status" value="1"/>
</dbReference>
<dbReference type="InterPro" id="IPR017907">
    <property type="entry name" value="Znf_RING_CS"/>
</dbReference>
<dbReference type="GO" id="GO:0031625">
    <property type="term" value="F:ubiquitin protein ligase binding"/>
    <property type="evidence" value="ECO:0007669"/>
    <property type="project" value="TreeGrafter"/>
</dbReference>
<organism evidence="12 13">
    <name type="scientific">Pocillopora meandrina</name>
    <dbReference type="NCBI Taxonomy" id="46732"/>
    <lineage>
        <taxon>Eukaryota</taxon>
        <taxon>Metazoa</taxon>
        <taxon>Cnidaria</taxon>
        <taxon>Anthozoa</taxon>
        <taxon>Hexacorallia</taxon>
        <taxon>Scleractinia</taxon>
        <taxon>Astrocoeniina</taxon>
        <taxon>Pocilloporidae</taxon>
        <taxon>Pocillopora</taxon>
    </lineage>
</organism>
<evidence type="ECO:0000259" key="11">
    <source>
        <dbReference type="PROSITE" id="PS50145"/>
    </source>
</evidence>
<keyword evidence="2" id="KW-0963">Cytoplasm</keyword>
<feature type="zinc finger region" description="TRAF-type" evidence="7">
    <location>
        <begin position="514"/>
        <end position="557"/>
    </location>
</feature>
<evidence type="ECO:0000313" key="13">
    <source>
        <dbReference type="Proteomes" id="UP001159428"/>
    </source>
</evidence>
<evidence type="ECO:0008006" key="14">
    <source>
        <dbReference type="Google" id="ProtNLM"/>
    </source>
</evidence>
<dbReference type="GO" id="GO:0005164">
    <property type="term" value="F:tumor necrosis factor receptor binding"/>
    <property type="evidence" value="ECO:0007669"/>
    <property type="project" value="TreeGrafter"/>
</dbReference>
<dbReference type="Gene3D" id="2.60.210.10">
    <property type="entry name" value="Apoptosis, Tumor Necrosis Factor Receptor Associated Protein 2, Chain A"/>
    <property type="match status" value="2"/>
</dbReference>
<evidence type="ECO:0000256" key="5">
    <source>
        <dbReference type="ARBA" id="ARBA00022771"/>
    </source>
</evidence>
<evidence type="ECO:0000259" key="10">
    <source>
        <dbReference type="PROSITE" id="PS50144"/>
    </source>
</evidence>
<evidence type="ECO:0000256" key="1">
    <source>
        <dbReference type="ARBA" id="ARBA00004496"/>
    </source>
</evidence>
<dbReference type="InterPro" id="IPR008974">
    <property type="entry name" value="TRAF-like"/>
</dbReference>
<dbReference type="InterPro" id="IPR002083">
    <property type="entry name" value="MATH/TRAF_dom"/>
</dbReference>
<dbReference type="PANTHER" id="PTHR10131">
    <property type="entry name" value="TNF RECEPTOR ASSOCIATED FACTOR"/>
    <property type="match status" value="1"/>
</dbReference>
<name>A0AAU9W1G8_9CNID</name>
<keyword evidence="3 7" id="KW-0479">Metal-binding</keyword>
<evidence type="ECO:0000256" key="2">
    <source>
        <dbReference type="ARBA" id="ARBA00022490"/>
    </source>
</evidence>
<feature type="domain" description="TRAF-type" evidence="11">
    <location>
        <begin position="514"/>
        <end position="557"/>
    </location>
</feature>
<dbReference type="SUPFAM" id="SSF57850">
    <property type="entry name" value="RING/U-box"/>
    <property type="match status" value="1"/>
</dbReference>
<feature type="domain" description="MATH" evidence="10">
    <location>
        <begin position="235"/>
        <end position="390"/>
    </location>
</feature>
<dbReference type="GO" id="GO:0005737">
    <property type="term" value="C:cytoplasm"/>
    <property type="evidence" value="ECO:0007669"/>
    <property type="project" value="UniProtKB-SubCell"/>
</dbReference>
<evidence type="ECO:0000256" key="7">
    <source>
        <dbReference type="PROSITE-ProRule" id="PRU00207"/>
    </source>
</evidence>
<evidence type="ECO:0000256" key="6">
    <source>
        <dbReference type="ARBA" id="ARBA00022833"/>
    </source>
</evidence>
<dbReference type="GO" id="GO:0043122">
    <property type="term" value="P:regulation of canonical NF-kappaB signal transduction"/>
    <property type="evidence" value="ECO:0007669"/>
    <property type="project" value="TreeGrafter"/>
</dbReference>
<dbReference type="Proteomes" id="UP001159428">
    <property type="component" value="Unassembled WGS sequence"/>
</dbReference>
<feature type="domain" description="TRAF-type" evidence="11">
    <location>
        <begin position="58"/>
        <end position="111"/>
    </location>
</feature>
<dbReference type="Pfam" id="PF02176">
    <property type="entry name" value="zf-TRAF"/>
    <property type="match status" value="2"/>
</dbReference>
<comment type="caution">
    <text evidence="12">The sequence shown here is derived from an EMBL/GenBank/DDBJ whole genome shotgun (WGS) entry which is preliminary data.</text>
</comment>
<feature type="zinc finger region" description="TRAF-type" evidence="7">
    <location>
        <begin position="58"/>
        <end position="111"/>
    </location>
</feature>
<reference evidence="12 13" key="1">
    <citation type="submission" date="2022-05" db="EMBL/GenBank/DDBJ databases">
        <authorList>
            <consortium name="Genoscope - CEA"/>
            <person name="William W."/>
        </authorList>
    </citation>
    <scope>NUCLEOTIDE SEQUENCE [LARGE SCALE GENOMIC DNA]</scope>
</reference>
<dbReference type="GO" id="GO:0008270">
    <property type="term" value="F:zinc ion binding"/>
    <property type="evidence" value="ECO:0007669"/>
    <property type="project" value="UniProtKB-KW"/>
</dbReference>
<feature type="domain" description="TRAF-type" evidence="11">
    <location>
        <begin position="113"/>
        <end position="166"/>
    </location>
</feature>
<sequence>MESLLRKPLPTCPADRQTLSSEKIIPAAAHQQKLPTRSVKCSNVGCPWIGDQRAVGKHHSECLLKVLQCPNSGCTEHLTKQDMTTHAAFDCSWRKIDCKYCGETFIKNQRQEHFDVCQRVPVQCTNKCGLTDIPRDKLEVHIRDECPNTEVYCEFKNLGCEAKFPRSNTKSHLESNVEFHLNIALLGLEATRHRVRALVGMVKDRSKKIEGLEKGVSKDSDRSQPIAKRRGTTECSLFVWTITNFQAVYERAYSGKQEVILSEPFYLIKNGYRYQIKMMPNGGAAASDLVADNSYKGLWLSLFVKVVPGEFDSLLSWPCREKIRLTIIDQNRSQDKKKNISTVIDLNKQECPRPLSGRGEGIGCPEFVSQGVLRNGAYVKNNAIFVMASKVIEYTSCFISKSSTIMAATDNEPKLGGYDCEFTSDVPEEFRCPKCCLPIKDPVQSVQCGHRFCSICVESLLRPPSPSCPVDGQPLSRDKIFQDTACGRKILNMFVKCPKSGCPWTGELRYVENHQAECVYIEVQCRNSECTEKLLKKDMGSHVESRCLWRIIRCEYCQELIIFNNKQKHFDHCSLFPVKCSNNCGLREIPRKKLEVHIRDECPKTEVDCEYKHLGCAAVFLRPNAKSHSETQVEGHLNLAVRKLKVTQELVSHLNCQVQKMEQVMANFEETSQQMERLKTEDLEKSKQIERLIARDVEKTKQIEQLIDRDEEKCREMEQLMKKVQEQTQQIERLRMMARKCAPFVWKISNFQAVLNRANRGFHPQNILLSEKFYLSENGYKSRIKLVLYHKESFLSLYIRIVPGKFDSLLSWPFLEKVRLSLIDQNPCKDKRKDLSDVLDFEKRKERVTKPMEDDRFDFGINIPHDVLRTRSYIMNDMICIIVRKEN</sequence>
<feature type="coiled-coil region" evidence="8">
    <location>
        <begin position="651"/>
        <end position="737"/>
    </location>
</feature>
<keyword evidence="6 7" id="KW-0862">Zinc</keyword>
<dbReference type="PROSITE" id="PS50089">
    <property type="entry name" value="ZF_RING_2"/>
    <property type="match status" value="1"/>
</dbReference>
<keyword evidence="8" id="KW-0175">Coiled coil</keyword>
<dbReference type="Gene3D" id="3.30.40.10">
    <property type="entry name" value="Zinc/RING finger domain, C3HC4 (zinc finger)"/>
    <property type="match status" value="5"/>
</dbReference>
<dbReference type="InterPro" id="IPR001293">
    <property type="entry name" value="Znf_TRAF"/>
</dbReference>
<feature type="domain" description="TRAF-type" evidence="11">
    <location>
        <begin position="569"/>
        <end position="616"/>
    </location>
</feature>
<dbReference type="PROSITE" id="PS50145">
    <property type="entry name" value="ZF_TRAF"/>
    <property type="match status" value="4"/>
</dbReference>
<gene>
    <name evidence="12" type="ORF">PMEA_00031476</name>
</gene>
<evidence type="ECO:0000256" key="4">
    <source>
        <dbReference type="ARBA" id="ARBA00022737"/>
    </source>
</evidence>
<evidence type="ECO:0000259" key="9">
    <source>
        <dbReference type="PROSITE" id="PS50089"/>
    </source>
</evidence>
<dbReference type="Pfam" id="PF21355">
    <property type="entry name" value="TRAF-mep_MATH"/>
    <property type="match status" value="2"/>
</dbReference>
<dbReference type="PROSITE" id="PS00518">
    <property type="entry name" value="ZF_RING_1"/>
    <property type="match status" value="1"/>
</dbReference>
<dbReference type="InterPro" id="IPR013083">
    <property type="entry name" value="Znf_RING/FYVE/PHD"/>
</dbReference>
<dbReference type="PANTHER" id="PTHR10131:SF94">
    <property type="entry name" value="TNF RECEPTOR-ASSOCIATED FACTOR 4"/>
    <property type="match status" value="1"/>
</dbReference>
<dbReference type="InterPro" id="IPR001841">
    <property type="entry name" value="Znf_RING"/>
</dbReference>
<dbReference type="SMART" id="SM00061">
    <property type="entry name" value="MATH"/>
    <property type="match status" value="2"/>
</dbReference>
<comment type="subcellular location">
    <subcellularLocation>
        <location evidence="1">Cytoplasm</location>
    </subcellularLocation>
</comment>
<dbReference type="SUPFAM" id="SSF49599">
    <property type="entry name" value="TRAF domain-like"/>
    <property type="match status" value="6"/>
</dbReference>
<feature type="zinc finger region" description="TRAF-type" evidence="7">
    <location>
        <begin position="113"/>
        <end position="166"/>
    </location>
</feature>